<dbReference type="InterPro" id="IPR012337">
    <property type="entry name" value="RNaseH-like_sf"/>
</dbReference>
<dbReference type="InterPro" id="IPR036397">
    <property type="entry name" value="RNaseH_sf"/>
</dbReference>
<feature type="region of interest" description="Disordered" evidence="1">
    <location>
        <begin position="179"/>
        <end position="217"/>
    </location>
</feature>
<dbReference type="PROSITE" id="PS50879">
    <property type="entry name" value="RNASE_H_1"/>
    <property type="match status" value="1"/>
</dbReference>
<evidence type="ECO:0000313" key="3">
    <source>
        <dbReference type="EMBL" id="KAK8069975.1"/>
    </source>
</evidence>
<dbReference type="Proteomes" id="UP001480595">
    <property type="component" value="Unassembled WGS sequence"/>
</dbReference>
<sequence>MDQPIQYTGFAATIQSLFDKQSICNTSVGLLTGLPKPGQVLHLSRQVPDNQSLDKANENNDSGENSVHTTSGQVTNTLATTTNTTPIPPPPTAASPAVPASHINTDSTAKAPKDAKLPTSTSTAVICTEARQARPRSFSEVTADIKSCMAGVDAAPQSPQTVTESPPPMGGILGTIQAVTSQPRNNPPTGPQNGNTTSTMKPQQQKQLPKKTKLQASRAQQVRDWVAADARKFFPNPRFVHRGLPYYSVIFANEYFRVTGNSVFGRRLVLFSDGGLCYATRAASAAVVYRRFYNVNTTAEPPWMKESHGIIRLAVEKFETIALMAALEIVQKEVNAFFATPQYGASSGDLEPLHVYIFTDAPHAMTDLEQVVTRTIKDPKQKKCPHMLHLTNVWRALQNDSNNGKLKLEVHWVKGHNGAEGNELADSLATKILDVARRLHFARPASSSLGQGFEVFPLGQMEQYILSQSIARKSGAAIAYQPSPAAKEFKEKYEEFSTRNGNMTKEVFQQDYPSQIRKLLVEFFNETREVSEKQNELVLNELRKAFTKQLSKPSAAQLEVLTAQKDSRLDFSKLSMELSNQNRRQEAQDAQIESVMMALEETTSEWRKSSAAHSREIKAFRKQGEEMQRTLREETQEAVQAIFQAVVDGAKQTGGETKQDCLAKEEAMNEWRNALTAQSLEIKALRKHNQQMLRTLRGGISGDDPGRGQ</sequence>
<feature type="compositionally biased region" description="Low complexity" evidence="1">
    <location>
        <begin position="191"/>
        <end position="207"/>
    </location>
</feature>
<dbReference type="RefSeq" id="XP_066717269.1">
    <property type="nucleotide sequence ID" value="XM_066858000.1"/>
</dbReference>
<feature type="compositionally biased region" description="Low complexity" evidence="1">
    <location>
        <begin position="74"/>
        <end position="85"/>
    </location>
</feature>
<dbReference type="EMBL" id="JAQQWL010000006">
    <property type="protein sequence ID" value="KAK8069975.1"/>
    <property type="molecule type" value="Genomic_DNA"/>
</dbReference>
<keyword evidence="4" id="KW-1185">Reference proteome</keyword>
<dbReference type="InterPro" id="IPR002156">
    <property type="entry name" value="RNaseH_domain"/>
</dbReference>
<name>A0ABR1VFI8_9PEZI</name>
<accession>A0ABR1VFI8</accession>
<feature type="compositionally biased region" description="Polar residues" evidence="1">
    <location>
        <begin position="49"/>
        <end position="73"/>
    </location>
</feature>
<evidence type="ECO:0000313" key="4">
    <source>
        <dbReference type="Proteomes" id="UP001480595"/>
    </source>
</evidence>
<protein>
    <recommendedName>
        <fullName evidence="2">RNase H type-1 domain-containing protein</fullName>
    </recommendedName>
</protein>
<dbReference type="SUPFAM" id="SSF53098">
    <property type="entry name" value="Ribonuclease H-like"/>
    <property type="match status" value="1"/>
</dbReference>
<feature type="domain" description="RNase H type-1" evidence="2">
    <location>
        <begin position="272"/>
        <end position="434"/>
    </location>
</feature>
<reference evidence="3 4" key="1">
    <citation type="submission" date="2023-01" db="EMBL/GenBank/DDBJ databases">
        <title>Analysis of 21 Apiospora genomes using comparative genomics revels a genus with tremendous synthesis potential of carbohydrate active enzymes and secondary metabolites.</title>
        <authorList>
            <person name="Sorensen T."/>
        </authorList>
    </citation>
    <scope>NUCLEOTIDE SEQUENCE [LARGE SCALE GENOMIC DNA]</scope>
    <source>
        <strain evidence="3 4">CBS 135458</strain>
    </source>
</reference>
<gene>
    <name evidence="3" type="ORF">PG994_006591</name>
</gene>
<feature type="region of interest" description="Disordered" evidence="1">
    <location>
        <begin position="49"/>
        <end position="118"/>
    </location>
</feature>
<proteinExistence type="predicted"/>
<comment type="caution">
    <text evidence="3">The sequence shown here is derived from an EMBL/GenBank/DDBJ whole genome shotgun (WGS) entry which is preliminary data.</text>
</comment>
<dbReference type="Gene3D" id="3.30.420.10">
    <property type="entry name" value="Ribonuclease H-like superfamily/Ribonuclease H"/>
    <property type="match status" value="1"/>
</dbReference>
<evidence type="ECO:0000256" key="1">
    <source>
        <dbReference type="SAM" id="MobiDB-lite"/>
    </source>
</evidence>
<dbReference type="Pfam" id="PF00075">
    <property type="entry name" value="RNase_H"/>
    <property type="match status" value="1"/>
</dbReference>
<organism evidence="3 4">
    <name type="scientific">Apiospora phragmitis</name>
    <dbReference type="NCBI Taxonomy" id="2905665"/>
    <lineage>
        <taxon>Eukaryota</taxon>
        <taxon>Fungi</taxon>
        <taxon>Dikarya</taxon>
        <taxon>Ascomycota</taxon>
        <taxon>Pezizomycotina</taxon>
        <taxon>Sordariomycetes</taxon>
        <taxon>Xylariomycetidae</taxon>
        <taxon>Amphisphaeriales</taxon>
        <taxon>Apiosporaceae</taxon>
        <taxon>Apiospora</taxon>
    </lineage>
</organism>
<dbReference type="GeneID" id="92091063"/>
<evidence type="ECO:0000259" key="2">
    <source>
        <dbReference type="PROSITE" id="PS50879"/>
    </source>
</evidence>